<gene>
    <name evidence="1" type="ORF">EAY07_23570</name>
</gene>
<dbReference type="Proteomes" id="UP000722957">
    <property type="component" value="Unassembled WGS sequence"/>
</dbReference>
<evidence type="ECO:0000313" key="1">
    <source>
        <dbReference type="EMBL" id="MBF4274928.1"/>
    </source>
</evidence>
<feature type="non-terminal residue" evidence="1">
    <location>
        <position position="1"/>
    </location>
</feature>
<name>A0ABD4KWH1_VIBAN</name>
<dbReference type="AlphaFoldDB" id="A0ABD4KWH1"/>
<evidence type="ECO:0000313" key="2">
    <source>
        <dbReference type="Proteomes" id="UP000722957"/>
    </source>
</evidence>
<dbReference type="EMBL" id="RDOM01000692">
    <property type="protein sequence ID" value="MBF4274928.1"/>
    <property type="molecule type" value="Genomic_DNA"/>
</dbReference>
<comment type="caution">
    <text evidence="1">The sequence shown here is derived from an EMBL/GenBank/DDBJ whole genome shotgun (WGS) entry which is preliminary data.</text>
</comment>
<accession>A0ABD4KWH1</accession>
<reference evidence="1 2" key="1">
    <citation type="journal article" date="2021" name="PeerJ">
        <title>Analysis of 44 Vibrio anguillarum genomes reveals high genetic diversity.</title>
        <authorList>
            <person name="Hansen M.J."/>
            <person name="Dalsgaard I."/>
        </authorList>
    </citation>
    <scope>NUCLEOTIDE SEQUENCE [LARGE SCALE GENOMIC DNA]</scope>
    <source>
        <strain evidence="1 2">17-16730-2A</strain>
    </source>
</reference>
<sequence>WWVESEGILVDITADQFNLIEDSELSYKIKINRLYLPVYCVPTLNAPHHKVFELVPKELWAWNEDDVSETYLDELSIFYSRLL</sequence>
<organism evidence="1 2">
    <name type="scientific">Vibrio anguillarum</name>
    <name type="common">Listonella anguillarum</name>
    <dbReference type="NCBI Taxonomy" id="55601"/>
    <lineage>
        <taxon>Bacteria</taxon>
        <taxon>Pseudomonadati</taxon>
        <taxon>Pseudomonadota</taxon>
        <taxon>Gammaproteobacteria</taxon>
        <taxon>Vibrionales</taxon>
        <taxon>Vibrionaceae</taxon>
        <taxon>Vibrio</taxon>
    </lineage>
</organism>
<protein>
    <submittedName>
        <fullName evidence="1">Uncharacterized protein</fullName>
    </submittedName>
</protein>
<proteinExistence type="predicted"/>